<comment type="caution">
    <text evidence="1">The sequence shown here is derived from an EMBL/GenBank/DDBJ whole genome shotgun (WGS) entry which is preliminary data.</text>
</comment>
<evidence type="ECO:0000313" key="2">
    <source>
        <dbReference type="Proteomes" id="UP000325333"/>
    </source>
</evidence>
<name>A0A5B0L584_9PROT</name>
<sequence>MRGHGILSASGGGAWPYQPSNPIFRIVNKAFQAWSGAVTEAQPQTAARFLIGASPEISVNRGANARTTPAIPVRTTLPRPACRCRSARFRRMRPP</sequence>
<organism evidence="1 2">
    <name type="scientific">Azospirillum argentinense</name>
    <dbReference type="NCBI Taxonomy" id="2970906"/>
    <lineage>
        <taxon>Bacteria</taxon>
        <taxon>Pseudomonadati</taxon>
        <taxon>Pseudomonadota</taxon>
        <taxon>Alphaproteobacteria</taxon>
        <taxon>Rhodospirillales</taxon>
        <taxon>Azospirillaceae</taxon>
        <taxon>Azospirillum</taxon>
    </lineage>
</organism>
<protein>
    <submittedName>
        <fullName evidence="1">Uncharacterized protein</fullName>
    </submittedName>
</protein>
<dbReference type="EMBL" id="VEWN01000001">
    <property type="protein sequence ID" value="KAA1058464.1"/>
    <property type="molecule type" value="Genomic_DNA"/>
</dbReference>
<proteinExistence type="predicted"/>
<evidence type="ECO:0000313" key="1">
    <source>
        <dbReference type="EMBL" id="KAA1058464.1"/>
    </source>
</evidence>
<accession>A0A5B0L584</accession>
<dbReference type="Proteomes" id="UP000325333">
    <property type="component" value="Unassembled WGS sequence"/>
</dbReference>
<dbReference type="AlphaFoldDB" id="A0A5B0L584"/>
<gene>
    <name evidence="1" type="ORF">FH063_000664</name>
</gene>
<reference evidence="1 2" key="1">
    <citation type="submission" date="2019-07" db="EMBL/GenBank/DDBJ databases">
        <title>Genome sequencing of the stress-tolerant strain Azospirillum brasilense Az19.</title>
        <authorList>
            <person name="Maroniche G.A."/>
            <person name="Garcia J.E."/>
            <person name="Pagnussat L."/>
            <person name="Amenta M."/>
            <person name="Creus C.M."/>
        </authorList>
    </citation>
    <scope>NUCLEOTIDE SEQUENCE [LARGE SCALE GENOMIC DNA]</scope>
    <source>
        <strain evidence="1 2">Az19</strain>
    </source>
</reference>